<dbReference type="GO" id="GO:0034451">
    <property type="term" value="C:centriolar satellite"/>
    <property type="evidence" value="ECO:0007669"/>
    <property type="project" value="TreeGrafter"/>
</dbReference>
<dbReference type="InterPro" id="IPR030465">
    <property type="entry name" value="CEP131"/>
</dbReference>
<proteinExistence type="predicted"/>
<feature type="region of interest" description="Disordered" evidence="2">
    <location>
        <begin position="58"/>
        <end position="77"/>
    </location>
</feature>
<evidence type="ECO:0008006" key="5">
    <source>
        <dbReference type="Google" id="ProtNLM"/>
    </source>
</evidence>
<dbReference type="PANTHER" id="PTHR31540:SF1">
    <property type="entry name" value="CENTROSOMAL PROTEIN OF 131 KDA"/>
    <property type="match status" value="1"/>
</dbReference>
<feature type="coiled-coil region" evidence="1">
    <location>
        <begin position="774"/>
        <end position="990"/>
    </location>
</feature>
<dbReference type="EMBL" id="WIXP02000010">
    <property type="protein sequence ID" value="KAF6203651.1"/>
    <property type="molecule type" value="Genomic_DNA"/>
</dbReference>
<evidence type="ECO:0000313" key="3">
    <source>
        <dbReference type="EMBL" id="KAF6203651.1"/>
    </source>
</evidence>
<protein>
    <recommendedName>
        <fullName evidence="5">5-azacytidine-induced protein 1</fullName>
    </recommendedName>
</protein>
<dbReference type="GO" id="GO:0035735">
    <property type="term" value="P:intraciliary transport involved in cilium assembly"/>
    <property type="evidence" value="ECO:0007669"/>
    <property type="project" value="InterPro"/>
</dbReference>
<dbReference type="AlphaFoldDB" id="A0A6A4JC87"/>
<feature type="compositionally biased region" description="Low complexity" evidence="2">
    <location>
        <begin position="105"/>
        <end position="118"/>
    </location>
</feature>
<keyword evidence="1" id="KW-0175">Coiled coil</keyword>
<evidence type="ECO:0000256" key="1">
    <source>
        <dbReference type="SAM" id="Coils"/>
    </source>
</evidence>
<accession>A0A6A4JC87</accession>
<gene>
    <name evidence="3" type="ORF">GE061_001983</name>
</gene>
<feature type="coiled-coil region" evidence="1">
    <location>
        <begin position="553"/>
        <end position="580"/>
    </location>
</feature>
<evidence type="ECO:0000313" key="4">
    <source>
        <dbReference type="Proteomes" id="UP000466442"/>
    </source>
</evidence>
<dbReference type="GO" id="GO:0005929">
    <property type="term" value="C:cilium"/>
    <property type="evidence" value="ECO:0007669"/>
    <property type="project" value="GOC"/>
</dbReference>
<comment type="caution">
    <text evidence="3">The sequence shown here is derived from an EMBL/GenBank/DDBJ whole genome shotgun (WGS) entry which is preliminary data.</text>
</comment>
<dbReference type="PANTHER" id="PTHR31540">
    <property type="entry name" value="CENTROSOMAL PROTEIN OF 131 KDA"/>
    <property type="match status" value="1"/>
</dbReference>
<evidence type="ECO:0000256" key="2">
    <source>
        <dbReference type="SAM" id="MobiDB-lite"/>
    </source>
</evidence>
<sequence>MPLAFNKERKQNEKNSLLDFRLQGTQLTLHSRPHPSSRSISRLETEYRAMSATPTLYHQEKHRKTPSWMRPQSADHLSSRINPRRKLAAKFDGARKPGKNSRKAGGSMSNLLESSSMEDVLDSETSVTPSPVPSLIEVLRTSTKLEPGLAAKPPIPPVGGAVAKKNKSMDDIINIKFQRWFPESVQNAPPYTETIAAITDGSAMSLSNAENTQCDAMFVAELMGQSSLPNATDGAKSDSLGRDCFPNFDSIKFEDYEGARVESNMKMLGRSRTMETIEESDDAGGSNRVAERTKYHKPEEKLDSSSKDILTSKMGKTLNKYLVTEEKDGKERSRQNSTNSKDPSEESGIVSMIEQSDSPAQVMSLLLSDRPVSPTRQALGIAKVLEDDNASCLVKYMNGSVLPNKGSVEGAIQESGLNNDDILTWMGRNQETENENKNVGSTCDDILTMIKVLEKEEVESLKLEALSTGRSGNNSACSNVTPVGTSSREILTFLDELDQNEGKNEYSPPEIKNTTAVASEPVNLIPPTGRMGQLMALNSAELAKRVMALTLELEEREAVLESTNQRLNETQEKLTKQKTDCDSIVKRHQKFIDQLLTEKKLLGEQCASVIKEMEVKHTKSMQNVEERHRIDMKKFHEKMLAAEKVKRDKWIEEKMKKIKEQTVKGLEPELERMTRTHQEELAEIRRAHEKELAEMEASCARRISMSREQAMRDREQAVVEEREAARKKLEHELSEVERSYQDQRRRLMAEVREEKLRMERDLENNMTLKSRQLEEKWQQANQELEGRMTVLQERHQTELKNMRDTLEGERQSWLNHQTQALSQKEAEIREQLKREKEKHVEGVMKNMEEELQEKEKSVEQKISKMREQYESDLKDLETSQVELRRKLKEARGENQQYEDTLAKLRTQISQLECQLTTTKQRLERAERENTERGVMARSEVSSQIAILQRELAEERTRREEGIATMQAEKEKELQQVYNRVKEAISKKEEAFKLVQKQRDAALEQCCQLESMLEQQRKEYLSRKPH</sequence>
<feature type="region of interest" description="Disordered" evidence="2">
    <location>
        <begin position="276"/>
        <end position="310"/>
    </location>
</feature>
<dbReference type="OrthoDB" id="197735at2759"/>
<dbReference type="GO" id="GO:0010824">
    <property type="term" value="P:regulation of centrosome duplication"/>
    <property type="evidence" value="ECO:0007669"/>
    <property type="project" value="TreeGrafter"/>
</dbReference>
<feature type="region of interest" description="Disordered" evidence="2">
    <location>
        <begin position="323"/>
        <end position="348"/>
    </location>
</feature>
<dbReference type="Proteomes" id="UP000466442">
    <property type="component" value="Unassembled WGS sequence"/>
</dbReference>
<reference evidence="3" key="1">
    <citation type="journal article" date="2021" name="Mol. Ecol. Resour.">
        <title>Apolygus lucorum genome provides insights into omnivorousness and mesophyll feeding.</title>
        <authorList>
            <person name="Liu Y."/>
            <person name="Liu H."/>
            <person name="Wang H."/>
            <person name="Huang T."/>
            <person name="Liu B."/>
            <person name="Yang B."/>
            <person name="Yin L."/>
            <person name="Li B."/>
            <person name="Zhang Y."/>
            <person name="Zhang S."/>
            <person name="Jiang F."/>
            <person name="Zhang X."/>
            <person name="Ren Y."/>
            <person name="Wang B."/>
            <person name="Wang S."/>
            <person name="Lu Y."/>
            <person name="Wu K."/>
            <person name="Fan W."/>
            <person name="Wang G."/>
        </authorList>
    </citation>
    <scope>NUCLEOTIDE SEQUENCE</scope>
    <source>
        <strain evidence="3">12Hb</strain>
    </source>
</reference>
<feature type="compositionally biased region" description="Basic and acidic residues" evidence="2">
    <location>
        <begin position="289"/>
        <end position="306"/>
    </location>
</feature>
<keyword evidence="4" id="KW-1185">Reference proteome</keyword>
<feature type="compositionally biased region" description="Basic and acidic residues" evidence="2">
    <location>
        <begin position="323"/>
        <end position="334"/>
    </location>
</feature>
<feature type="coiled-coil region" evidence="1">
    <location>
        <begin position="670"/>
        <end position="746"/>
    </location>
</feature>
<organism evidence="3 4">
    <name type="scientific">Apolygus lucorum</name>
    <name type="common">Small green plant bug</name>
    <name type="synonym">Lygocoris lucorum</name>
    <dbReference type="NCBI Taxonomy" id="248454"/>
    <lineage>
        <taxon>Eukaryota</taxon>
        <taxon>Metazoa</taxon>
        <taxon>Ecdysozoa</taxon>
        <taxon>Arthropoda</taxon>
        <taxon>Hexapoda</taxon>
        <taxon>Insecta</taxon>
        <taxon>Pterygota</taxon>
        <taxon>Neoptera</taxon>
        <taxon>Paraneoptera</taxon>
        <taxon>Hemiptera</taxon>
        <taxon>Heteroptera</taxon>
        <taxon>Panheteroptera</taxon>
        <taxon>Cimicomorpha</taxon>
        <taxon>Miridae</taxon>
        <taxon>Mirini</taxon>
        <taxon>Apolygus</taxon>
    </lineage>
</organism>
<name>A0A6A4JC87_APOLU</name>
<feature type="region of interest" description="Disordered" evidence="2">
    <location>
        <begin position="89"/>
        <end position="131"/>
    </location>
</feature>